<dbReference type="AlphaFoldDB" id="A0A9W8CL89"/>
<dbReference type="PIRSF" id="PIRSF005211">
    <property type="entry name" value="Ab_hydro_YheT"/>
    <property type="match status" value="1"/>
</dbReference>
<dbReference type="Pfam" id="PF00561">
    <property type="entry name" value="Abhydrolase_1"/>
    <property type="match status" value="1"/>
</dbReference>
<gene>
    <name evidence="5" type="ORF">LPJ64_001698</name>
</gene>
<dbReference type="Gene3D" id="3.40.50.1820">
    <property type="entry name" value="alpha/beta hydrolase"/>
    <property type="match status" value="1"/>
</dbReference>
<dbReference type="InterPro" id="IPR000073">
    <property type="entry name" value="AB_hydrolase_1"/>
</dbReference>
<evidence type="ECO:0000313" key="6">
    <source>
        <dbReference type="Proteomes" id="UP001145021"/>
    </source>
</evidence>
<feature type="region of interest" description="Disordered" evidence="3">
    <location>
        <begin position="21"/>
        <end position="59"/>
    </location>
</feature>
<comment type="similarity">
    <text evidence="1">Belongs to the AB hydrolase superfamily. AB hydrolase 4 family.</text>
</comment>
<dbReference type="EMBL" id="JANBOH010000046">
    <property type="protein sequence ID" value="KAJ1646877.1"/>
    <property type="molecule type" value="Genomic_DNA"/>
</dbReference>
<dbReference type="SUPFAM" id="SSF53474">
    <property type="entry name" value="alpha/beta-Hydrolases"/>
    <property type="match status" value="1"/>
</dbReference>
<dbReference type="Proteomes" id="UP001145021">
    <property type="component" value="Unassembled WGS sequence"/>
</dbReference>
<feature type="active site" description="Charge relay system" evidence="2">
    <location>
        <position position="253"/>
    </location>
</feature>
<evidence type="ECO:0000256" key="3">
    <source>
        <dbReference type="SAM" id="MobiDB-lite"/>
    </source>
</evidence>
<evidence type="ECO:0000256" key="1">
    <source>
        <dbReference type="ARBA" id="ARBA00010884"/>
    </source>
</evidence>
<proteinExistence type="inferred from homology"/>
<feature type="active site" description="Charge relay system" evidence="2">
    <location>
        <position position="384"/>
    </location>
</feature>
<comment type="caution">
    <text evidence="5">The sequence shown here is derived from an EMBL/GenBank/DDBJ whole genome shotgun (WGS) entry which is preliminary data.</text>
</comment>
<feature type="domain" description="AB hydrolase-1" evidence="4">
    <location>
        <begin position="170"/>
        <end position="418"/>
    </location>
</feature>
<feature type="active site" description="Charge relay system" evidence="2">
    <location>
        <position position="413"/>
    </location>
</feature>
<organism evidence="5 6">
    <name type="scientific">Coemansia asiatica</name>
    <dbReference type="NCBI Taxonomy" id="1052880"/>
    <lineage>
        <taxon>Eukaryota</taxon>
        <taxon>Fungi</taxon>
        <taxon>Fungi incertae sedis</taxon>
        <taxon>Zoopagomycota</taxon>
        <taxon>Kickxellomycotina</taxon>
        <taxon>Kickxellomycetes</taxon>
        <taxon>Kickxellales</taxon>
        <taxon>Kickxellaceae</taxon>
        <taxon>Coemansia</taxon>
    </lineage>
</organism>
<protein>
    <recommendedName>
        <fullName evidence="4">AB hydrolase-1 domain-containing protein</fullName>
    </recommendedName>
</protein>
<evidence type="ECO:0000256" key="2">
    <source>
        <dbReference type="PIRSR" id="PIRSR005211-1"/>
    </source>
</evidence>
<dbReference type="PANTHER" id="PTHR10794">
    <property type="entry name" value="ABHYDROLASE DOMAIN-CONTAINING PROTEIN"/>
    <property type="match status" value="1"/>
</dbReference>
<reference evidence="5" key="1">
    <citation type="submission" date="2022-07" db="EMBL/GenBank/DDBJ databases">
        <title>Phylogenomic reconstructions and comparative analyses of Kickxellomycotina fungi.</title>
        <authorList>
            <person name="Reynolds N.K."/>
            <person name="Stajich J.E."/>
            <person name="Barry K."/>
            <person name="Grigoriev I.V."/>
            <person name="Crous P."/>
            <person name="Smith M.E."/>
        </authorList>
    </citation>
    <scope>NUCLEOTIDE SEQUENCE</scope>
    <source>
        <strain evidence="5">NBRC 105413</strain>
    </source>
</reference>
<sequence>MGSSISTTGMSSSLPAAFISEKLSKDKNRPSASTVTSKKHFGIELISSQPQTPEEKKTEEIAEEPKMSVDHIIKTACPSLFGNGQGARMMPTPFLLDGRVQTMYLVMQARKRDKYTDIQYDRQLMDMSDGGLVSLDWYPQRPAGHAEEAPSYYSSTSTGSHTQMGLAAVPIVVAIPGSMGSSSEYHIRNLAKTLASRGPPGCRVVVLNHRGFARTPCLTTRVQSFGFTDDLRQVVEYLSATYPDSPLGAVGYSMGGNILTKYLGEQSSDCKLSAAVTVCCPYDVTKLYDTIGKSTLFNNRVLRPRLTKSAKWFIKRYEDVIQSGKTKYDIDALLSAKTPSEIDTLLTAPISGYESCEQYYRESSSGPFVARIKTPLLALNSRDDPMVPLDAIPVESFRNNPNTALVLLKHGGHLGFFSGIVPRIWYMDPVVQFFSALL</sequence>
<evidence type="ECO:0000259" key="4">
    <source>
        <dbReference type="Pfam" id="PF00561"/>
    </source>
</evidence>
<dbReference type="InterPro" id="IPR029058">
    <property type="entry name" value="AB_hydrolase_fold"/>
</dbReference>
<dbReference type="InterPro" id="IPR012020">
    <property type="entry name" value="ABHD4"/>
</dbReference>
<dbReference type="GO" id="GO:0047372">
    <property type="term" value="F:monoacylglycerol lipase activity"/>
    <property type="evidence" value="ECO:0007669"/>
    <property type="project" value="TreeGrafter"/>
</dbReference>
<dbReference type="PANTHER" id="PTHR10794:SF63">
    <property type="entry name" value="ALPHA_BETA HYDROLASE 1, ISOFORM A"/>
    <property type="match status" value="1"/>
</dbReference>
<name>A0A9W8CL89_9FUNG</name>
<dbReference type="GO" id="GO:0034338">
    <property type="term" value="F:short-chain carboxylesterase activity"/>
    <property type="evidence" value="ECO:0007669"/>
    <property type="project" value="TreeGrafter"/>
</dbReference>
<dbReference type="InterPro" id="IPR050960">
    <property type="entry name" value="AB_hydrolase_4_sf"/>
</dbReference>
<evidence type="ECO:0000313" key="5">
    <source>
        <dbReference type="EMBL" id="KAJ1646877.1"/>
    </source>
</evidence>
<accession>A0A9W8CL89</accession>
<keyword evidence="6" id="KW-1185">Reference proteome</keyword>